<evidence type="ECO:0000313" key="1">
    <source>
        <dbReference type="EMBL" id="KWF56594.1"/>
    </source>
</evidence>
<organism evidence="1 2">
    <name type="scientific">Burkholderia diffusa</name>
    <dbReference type="NCBI Taxonomy" id="488732"/>
    <lineage>
        <taxon>Bacteria</taxon>
        <taxon>Pseudomonadati</taxon>
        <taxon>Pseudomonadota</taxon>
        <taxon>Betaproteobacteria</taxon>
        <taxon>Burkholderiales</taxon>
        <taxon>Burkholderiaceae</taxon>
        <taxon>Burkholderia</taxon>
        <taxon>Burkholderia cepacia complex</taxon>
    </lineage>
</organism>
<dbReference type="EMBL" id="LPJV01000016">
    <property type="protein sequence ID" value="KWF56594.1"/>
    <property type="molecule type" value="Genomic_DNA"/>
</dbReference>
<proteinExistence type="predicted"/>
<gene>
    <name evidence="1" type="ORF">WL88_11085</name>
</gene>
<sequence length="103" mass="10939">MQMIRAIAHPSTMARSLRIRHDIGAATRGSTTATHGMRNALNVVALSGGRQRPSRTLPIGVYAAESDVDRYEIASPALRTCIALAVDRAVPPPRPVTLAVVVA</sequence>
<dbReference type="Proteomes" id="UP000063236">
    <property type="component" value="Unassembled WGS sequence"/>
</dbReference>
<reference evidence="1 2" key="1">
    <citation type="submission" date="2015-11" db="EMBL/GenBank/DDBJ databases">
        <title>Expanding the genomic diversity of Burkholderia species for the development of highly accurate diagnostics.</title>
        <authorList>
            <person name="Sahl J."/>
            <person name="Keim P."/>
            <person name="Wagner D."/>
        </authorList>
    </citation>
    <scope>NUCLEOTIDE SEQUENCE [LARGE SCALE GENOMIC DNA]</scope>
    <source>
        <strain evidence="1 2">MSMB378WGS</strain>
    </source>
</reference>
<name>A0AAW3PK34_9BURK</name>
<evidence type="ECO:0000313" key="2">
    <source>
        <dbReference type="Proteomes" id="UP000063236"/>
    </source>
</evidence>
<comment type="caution">
    <text evidence="1">The sequence shown here is derived from an EMBL/GenBank/DDBJ whole genome shotgun (WGS) entry which is preliminary data.</text>
</comment>
<accession>A0AAW3PK34</accession>
<protein>
    <submittedName>
        <fullName evidence="1">Uncharacterized protein</fullName>
    </submittedName>
</protein>
<dbReference type="AlphaFoldDB" id="A0AAW3PK34"/>